<dbReference type="AlphaFoldDB" id="A0A0P7CJU5"/>
<sequence>MIPITTTQCINRLYNMLAYYTGGRLASVEIWIDAIPAFGASSLRPDAWEFYFWNNYMTAGVSIINWITTTIGVTVYSSSTHWAQAVRAVEPHQTRVERTISLPQQVVPCYRLFFLPAVAKYSCALLVSIKSINCVLQRTRGKLQDRSMLVHGVERRLPTIALCQCPASAPQQSRSPCAGMFDQREAFGGIEIEILL</sequence>
<evidence type="ECO:0000313" key="2">
    <source>
        <dbReference type="Proteomes" id="UP000050437"/>
    </source>
</evidence>
<comment type="caution">
    <text evidence="1">The sequence shown here is derived from an EMBL/GenBank/DDBJ whole genome shotgun (WGS) entry which is preliminary data.</text>
</comment>
<proteinExistence type="predicted"/>
<reference evidence="1 2" key="1">
    <citation type="submission" date="2015-10" db="EMBL/GenBank/DDBJ databases">
        <title>Pseudomonas putida clinical strains.</title>
        <authorList>
            <person name="Molina L."/>
            <person name="Udaondo Z."/>
        </authorList>
    </citation>
    <scope>NUCLEOTIDE SEQUENCE [LARGE SCALE GENOMIC DNA]</scope>
    <source>
        <strain evidence="1 2">HB13667</strain>
    </source>
</reference>
<dbReference type="EMBL" id="LKKS01000115">
    <property type="protein sequence ID" value="KPM61399.1"/>
    <property type="molecule type" value="Genomic_DNA"/>
</dbReference>
<dbReference type="Proteomes" id="UP000050437">
    <property type="component" value="Unassembled WGS sequence"/>
</dbReference>
<evidence type="ECO:0000313" key="1">
    <source>
        <dbReference type="EMBL" id="KPM61399.1"/>
    </source>
</evidence>
<accession>A0A0P7CJU5</accession>
<protein>
    <submittedName>
        <fullName evidence="1">Uncharacterized protein</fullName>
    </submittedName>
</protein>
<gene>
    <name evidence="1" type="ORF">HB13667_19955</name>
</gene>
<name>A0A0P7CJU5_PSEPU</name>
<organism evidence="1 2">
    <name type="scientific">Pseudomonas putida</name>
    <name type="common">Arthrobacter siderocapsulatus</name>
    <dbReference type="NCBI Taxonomy" id="303"/>
    <lineage>
        <taxon>Bacteria</taxon>
        <taxon>Pseudomonadati</taxon>
        <taxon>Pseudomonadota</taxon>
        <taxon>Gammaproteobacteria</taxon>
        <taxon>Pseudomonadales</taxon>
        <taxon>Pseudomonadaceae</taxon>
        <taxon>Pseudomonas</taxon>
    </lineage>
</organism>